<sequence length="95" mass="10330">MQRALVLVLGWGFGIFGALDLFDDLLQGVLLLALGLYLLSFEQPWVRDRRADLEKRFPSAARALATGEGKLRELHAKVSGTPTSEPPRDGPGGGR</sequence>
<feature type="transmembrane region" description="Helical" evidence="2">
    <location>
        <begin position="28"/>
        <end position="46"/>
    </location>
</feature>
<organism evidence="3 4">
    <name type="scientific">Rhodovibrio sodomensis</name>
    <dbReference type="NCBI Taxonomy" id="1088"/>
    <lineage>
        <taxon>Bacteria</taxon>
        <taxon>Pseudomonadati</taxon>
        <taxon>Pseudomonadota</taxon>
        <taxon>Alphaproteobacteria</taxon>
        <taxon>Rhodospirillales</taxon>
        <taxon>Rhodovibrionaceae</taxon>
        <taxon>Rhodovibrio</taxon>
    </lineage>
</organism>
<evidence type="ECO:0000256" key="2">
    <source>
        <dbReference type="SAM" id="Phobius"/>
    </source>
</evidence>
<accession>A0ABS1DJD7</accession>
<keyword evidence="2" id="KW-0812">Transmembrane</keyword>
<evidence type="ECO:0000256" key="1">
    <source>
        <dbReference type="SAM" id="MobiDB-lite"/>
    </source>
</evidence>
<keyword evidence="4" id="KW-1185">Reference proteome</keyword>
<name>A0ABS1DJD7_9PROT</name>
<keyword evidence="2" id="KW-1133">Transmembrane helix</keyword>
<feature type="region of interest" description="Disordered" evidence="1">
    <location>
        <begin position="75"/>
        <end position="95"/>
    </location>
</feature>
<dbReference type="EMBL" id="NRRL01000094">
    <property type="protein sequence ID" value="MBK1670438.1"/>
    <property type="molecule type" value="Genomic_DNA"/>
</dbReference>
<proteinExistence type="predicted"/>
<evidence type="ECO:0000313" key="4">
    <source>
        <dbReference type="Proteomes" id="UP001296873"/>
    </source>
</evidence>
<evidence type="ECO:0000313" key="3">
    <source>
        <dbReference type="EMBL" id="MBK1670438.1"/>
    </source>
</evidence>
<dbReference type="Proteomes" id="UP001296873">
    <property type="component" value="Unassembled WGS sequence"/>
</dbReference>
<keyword evidence="2" id="KW-0472">Membrane</keyword>
<comment type="caution">
    <text evidence="3">The sequence shown here is derived from an EMBL/GenBank/DDBJ whole genome shotgun (WGS) entry which is preliminary data.</text>
</comment>
<reference evidence="3 4" key="1">
    <citation type="journal article" date="2020" name="Microorganisms">
        <title>Osmotic Adaptation and Compatible Solute Biosynthesis of Phototrophic Bacteria as Revealed from Genome Analyses.</title>
        <authorList>
            <person name="Imhoff J.F."/>
            <person name="Rahn T."/>
            <person name="Kunzel S."/>
            <person name="Keller A."/>
            <person name="Neulinger S.C."/>
        </authorList>
    </citation>
    <scope>NUCLEOTIDE SEQUENCE [LARGE SCALE GENOMIC DNA]</scope>
    <source>
        <strain evidence="3 4">DSM 9895</strain>
    </source>
</reference>
<gene>
    <name evidence="3" type="ORF">CKO28_20650</name>
</gene>
<dbReference type="RefSeq" id="WP_200342801.1">
    <property type="nucleotide sequence ID" value="NZ_NRRL01000094.1"/>
</dbReference>
<protein>
    <submittedName>
        <fullName evidence="3">Uncharacterized protein</fullName>
    </submittedName>
</protein>